<dbReference type="InterPro" id="IPR011047">
    <property type="entry name" value="Quinoprotein_ADH-like_sf"/>
</dbReference>
<dbReference type="Proteomes" id="UP000326169">
    <property type="component" value="Unassembled WGS sequence"/>
</dbReference>
<feature type="repeat" description="WD" evidence="3">
    <location>
        <begin position="102"/>
        <end position="137"/>
    </location>
</feature>
<name>A0A5M3T4I3_LIMPL</name>
<dbReference type="PRINTS" id="PR00320">
    <property type="entry name" value="GPROTEINBRPT"/>
</dbReference>
<evidence type="ECO:0000313" key="4">
    <source>
        <dbReference type="EMBL" id="GCE92898.1"/>
    </source>
</evidence>
<dbReference type="InterPro" id="IPR019775">
    <property type="entry name" value="WD40_repeat_CS"/>
</dbReference>
<dbReference type="SMART" id="SM00320">
    <property type="entry name" value="WD40"/>
    <property type="match status" value="2"/>
</dbReference>
<organism evidence="4 5">
    <name type="scientific">Limnospira platensis NIES-46</name>
    <dbReference type="NCBI Taxonomy" id="1236695"/>
    <lineage>
        <taxon>Bacteria</taxon>
        <taxon>Bacillati</taxon>
        <taxon>Cyanobacteriota</taxon>
        <taxon>Cyanophyceae</taxon>
        <taxon>Oscillatoriophycideae</taxon>
        <taxon>Oscillatoriales</taxon>
        <taxon>Sirenicapillariaceae</taxon>
        <taxon>Limnospira</taxon>
    </lineage>
</organism>
<dbReference type="PANTHER" id="PTHR22847:SF637">
    <property type="entry name" value="WD REPEAT DOMAIN 5B"/>
    <property type="match status" value="1"/>
</dbReference>
<keyword evidence="2" id="KW-0677">Repeat</keyword>
<dbReference type="SUPFAM" id="SSF50998">
    <property type="entry name" value="Quinoprotein alcohol dehydrogenase-like"/>
    <property type="match status" value="1"/>
</dbReference>
<gene>
    <name evidence="4" type="ORF">NIES46_09420</name>
</gene>
<dbReference type="PROSITE" id="PS50294">
    <property type="entry name" value="WD_REPEATS_REGION"/>
    <property type="match status" value="2"/>
</dbReference>
<keyword evidence="5" id="KW-1185">Reference proteome</keyword>
<reference evidence="4 5" key="1">
    <citation type="journal article" date="2019" name="J Genomics">
        <title>The Draft Genome of a Hydrogen-producing Cyanobacterium, Arthrospira platensis NIES-46.</title>
        <authorList>
            <person name="Suzuki S."/>
            <person name="Yamaguchi H."/>
            <person name="Kawachi M."/>
        </authorList>
    </citation>
    <scope>NUCLEOTIDE SEQUENCE [LARGE SCALE GENOMIC DNA]</scope>
    <source>
        <strain evidence="4 5">NIES-46</strain>
    </source>
</reference>
<protein>
    <submittedName>
        <fullName evidence="4">WD-40 repeat protein</fullName>
    </submittedName>
</protein>
<evidence type="ECO:0000256" key="3">
    <source>
        <dbReference type="PROSITE-ProRule" id="PRU00221"/>
    </source>
</evidence>
<dbReference type="InterPro" id="IPR020472">
    <property type="entry name" value="WD40_PAC1"/>
</dbReference>
<dbReference type="EMBL" id="BIMW01000050">
    <property type="protein sequence ID" value="GCE92898.1"/>
    <property type="molecule type" value="Genomic_DNA"/>
</dbReference>
<evidence type="ECO:0000256" key="2">
    <source>
        <dbReference type="ARBA" id="ARBA00022737"/>
    </source>
</evidence>
<dbReference type="InterPro" id="IPR001680">
    <property type="entry name" value="WD40_rpt"/>
</dbReference>
<keyword evidence="1 3" id="KW-0853">WD repeat</keyword>
<dbReference type="Gene3D" id="2.130.10.10">
    <property type="entry name" value="YVTN repeat-like/Quinoprotein amine dehydrogenase"/>
    <property type="match status" value="2"/>
</dbReference>
<dbReference type="GeneID" id="301681851"/>
<dbReference type="InterPro" id="IPR015943">
    <property type="entry name" value="WD40/YVTN_repeat-like_dom_sf"/>
</dbReference>
<sequence length="137" mass="14658">MVIASGGASLFNLATGEAVWEIDCPALGGAVSADGRLLALRSNKDIYLWDLSTGQLLRQLTGHTSTVNSVRFSRRGQTLASGSGDNTVRLWDVATGRELRQLTGHTSTVYSVSFSRRGQTLASGSDDGVVRLWRVGF</sequence>
<dbReference type="PANTHER" id="PTHR22847">
    <property type="entry name" value="WD40 REPEAT PROTEIN"/>
    <property type="match status" value="1"/>
</dbReference>
<evidence type="ECO:0000256" key="1">
    <source>
        <dbReference type="ARBA" id="ARBA00022574"/>
    </source>
</evidence>
<comment type="caution">
    <text evidence="4">The sequence shown here is derived from an EMBL/GenBank/DDBJ whole genome shotgun (WGS) entry which is preliminary data.</text>
</comment>
<dbReference type="Pfam" id="PF00400">
    <property type="entry name" value="WD40"/>
    <property type="match status" value="2"/>
</dbReference>
<feature type="repeat" description="WD" evidence="3">
    <location>
        <begin position="60"/>
        <end position="101"/>
    </location>
</feature>
<evidence type="ECO:0000313" key="5">
    <source>
        <dbReference type="Proteomes" id="UP000326169"/>
    </source>
</evidence>
<dbReference type="PROSITE" id="PS00678">
    <property type="entry name" value="WD_REPEATS_1"/>
    <property type="match status" value="1"/>
</dbReference>
<dbReference type="PROSITE" id="PS50082">
    <property type="entry name" value="WD_REPEATS_2"/>
    <property type="match status" value="2"/>
</dbReference>
<accession>A0A5M3T4I3</accession>
<proteinExistence type="predicted"/>
<dbReference type="RefSeq" id="WP_152088397.1">
    <property type="nucleotide sequence ID" value="NZ_BIMW01000050.1"/>
</dbReference>